<evidence type="ECO:0000256" key="3">
    <source>
        <dbReference type="SAM" id="SignalP"/>
    </source>
</evidence>
<feature type="domain" description="DUF2207" evidence="4">
    <location>
        <begin position="37"/>
        <end position="203"/>
    </location>
</feature>
<evidence type="ECO:0000313" key="7">
    <source>
        <dbReference type="Proteomes" id="UP000633219"/>
    </source>
</evidence>
<dbReference type="InterPro" id="IPR018702">
    <property type="entry name" value="DUF2207"/>
</dbReference>
<feature type="transmembrane region" description="Helical" evidence="2">
    <location>
        <begin position="250"/>
        <end position="268"/>
    </location>
</feature>
<evidence type="ECO:0000313" key="6">
    <source>
        <dbReference type="EMBL" id="MBL0370759.1"/>
    </source>
</evidence>
<dbReference type="InterPro" id="IPR048389">
    <property type="entry name" value="YciQ-like_C"/>
</dbReference>
<feature type="transmembrane region" description="Helical" evidence="2">
    <location>
        <begin position="458"/>
        <end position="480"/>
    </location>
</feature>
<reference evidence="6" key="1">
    <citation type="submission" date="2021-01" db="EMBL/GenBank/DDBJ databases">
        <title>Rhizobium sp. strain KVB221 16S ribosomal RNA gene Genome sequencing and assembly.</title>
        <authorList>
            <person name="Kang M."/>
        </authorList>
    </citation>
    <scope>NUCLEOTIDE SEQUENCE</scope>
    <source>
        <strain evidence="6">KVB221</strain>
    </source>
</reference>
<feature type="chain" id="PRO_5037390627" evidence="3">
    <location>
        <begin position="34"/>
        <end position="653"/>
    </location>
</feature>
<feature type="transmembrane region" description="Helical" evidence="2">
    <location>
        <begin position="394"/>
        <end position="417"/>
    </location>
</feature>
<protein>
    <submittedName>
        <fullName evidence="6">DUF2207 domain-containing protein</fullName>
    </submittedName>
</protein>
<evidence type="ECO:0000256" key="2">
    <source>
        <dbReference type="SAM" id="Phobius"/>
    </source>
</evidence>
<organism evidence="6 7">
    <name type="scientific">Rhizobium setariae</name>
    <dbReference type="NCBI Taxonomy" id="2801340"/>
    <lineage>
        <taxon>Bacteria</taxon>
        <taxon>Pseudomonadati</taxon>
        <taxon>Pseudomonadota</taxon>
        <taxon>Alphaproteobacteria</taxon>
        <taxon>Hyphomicrobiales</taxon>
        <taxon>Rhizobiaceae</taxon>
        <taxon>Rhizobium/Agrobacterium group</taxon>
        <taxon>Rhizobium</taxon>
    </lineage>
</organism>
<proteinExistence type="predicted"/>
<dbReference type="Pfam" id="PF09972">
    <property type="entry name" value="DUF2207"/>
    <property type="match status" value="1"/>
</dbReference>
<evidence type="ECO:0000259" key="5">
    <source>
        <dbReference type="Pfam" id="PF20990"/>
    </source>
</evidence>
<feature type="transmembrane region" description="Helical" evidence="2">
    <location>
        <begin position="492"/>
        <end position="515"/>
    </location>
</feature>
<keyword evidence="3" id="KW-0732">Signal</keyword>
<accession>A0A936YMA9</accession>
<feature type="domain" description="Predicted membrane protein YciQ-like C-terminal" evidence="5">
    <location>
        <begin position="284"/>
        <end position="445"/>
    </location>
</feature>
<feature type="region of interest" description="Disordered" evidence="1">
    <location>
        <begin position="614"/>
        <end position="653"/>
    </location>
</feature>
<keyword evidence="2" id="KW-0472">Membrane</keyword>
<gene>
    <name evidence="6" type="ORF">JJB09_01835</name>
</gene>
<dbReference type="RefSeq" id="WP_201652192.1">
    <property type="nucleotide sequence ID" value="NZ_JAEQNC010000001.1"/>
</dbReference>
<keyword evidence="7" id="KW-1185">Reference proteome</keyword>
<evidence type="ECO:0000256" key="1">
    <source>
        <dbReference type="SAM" id="MobiDB-lite"/>
    </source>
</evidence>
<dbReference type="Pfam" id="PF20990">
    <property type="entry name" value="DUF2207_C"/>
    <property type="match status" value="2"/>
</dbReference>
<feature type="compositionally biased region" description="Gly residues" evidence="1">
    <location>
        <begin position="635"/>
        <end position="653"/>
    </location>
</feature>
<evidence type="ECO:0000259" key="4">
    <source>
        <dbReference type="Pfam" id="PF09972"/>
    </source>
</evidence>
<keyword evidence="2" id="KW-1133">Transmembrane helix</keyword>
<dbReference type="Proteomes" id="UP000633219">
    <property type="component" value="Unassembled WGS sequence"/>
</dbReference>
<dbReference type="AlphaFoldDB" id="A0A936YMA9"/>
<name>A0A936YMA9_9HYPH</name>
<dbReference type="EMBL" id="JAEQNC010000001">
    <property type="protein sequence ID" value="MBL0370759.1"/>
    <property type="molecule type" value="Genomic_DNA"/>
</dbReference>
<feature type="transmembrane region" description="Helical" evidence="2">
    <location>
        <begin position="423"/>
        <end position="446"/>
    </location>
</feature>
<feature type="domain" description="Predicted membrane protein YciQ-like C-terminal" evidence="5">
    <location>
        <begin position="457"/>
        <end position="574"/>
    </location>
</feature>
<sequence length="653" mass="71191">MGALSLPPSVASRHLLATLLLFLLLFSAFPTNAEEVIRNYHADIDVAKSGVLTITETIKVNAEGYKIRRGIFRDFPLTFEGSDGQMHRVDFDIRRIERDGQQEDYRTESIDNGTRIYIGKEDVFLDSGEHTFKITYETGRQIRYFDRHDELFWNVTGNFWDFPIYHASATVTLPERVSPLATVFYTGPQGATEKNARVWQDGGKLGFESTAPLDRLEGMTIGIKLAKGAIDAPSDSDEQWWWLHDRMNSIIAGLGFIAVLAYFGFNWLRVGRDPMKGVIVPRWDPPADLSPALVNYVDNKGFSNGGWTAFSASMIDLAVKGLITLEDLKKSVTLKRTDAKPQARLPLGEDIIYNKVKGQTYFMIDKANGRTIQKMGEDFRSAIDREHSGKYHRFNLGVLTTGIILTVAAYLAVIVLGDFNQNMLGLLIVPAFVFVFVAAFSAVLAATALASQVMVLRIFAWIMLGFFWLGMAVMLAASAAMALSEARSPDDIFALAASGGMIVVATLFSAIMGAATPLGRQLRDGIEGLRLYLTVAEKDRMNFAGAPEMSPQHFEKLLPYAVALGVEKPWSEHFQSWLIAAGATAQAYSPAWYSGQPFDSQHLGQSVSNFSSSLSSTVSSTLPPPPKSSSSGFSSSGGGSSGSGGGGGGGGGW</sequence>
<keyword evidence="2" id="KW-0812">Transmembrane</keyword>
<comment type="caution">
    <text evidence="6">The sequence shown here is derived from an EMBL/GenBank/DDBJ whole genome shotgun (WGS) entry which is preliminary data.</text>
</comment>
<feature type="signal peptide" evidence="3">
    <location>
        <begin position="1"/>
        <end position="33"/>
    </location>
</feature>